<dbReference type="eggNOG" id="COG1629">
    <property type="taxonomic scope" value="Bacteria"/>
</dbReference>
<keyword evidence="9" id="KW-1185">Reference proteome</keyword>
<evidence type="ECO:0000313" key="9">
    <source>
        <dbReference type="Proteomes" id="UP000003303"/>
    </source>
</evidence>
<comment type="similarity">
    <text evidence="4">Belongs to the TonB-dependent receptor family.</text>
</comment>
<dbReference type="OrthoDB" id="603275at2"/>
<sequence length="998" mass="112751">MLHKALFYTLALLTLFTAGATLIAQPHGQPIPHSEADLRLGTLTGRIVDEHGEGLIGATVRIIETGGGQVTDFDGNYSLRLTPGSYTVEIAYVGYATKQIKEVRITAGKETNLSVDLAIADNVLGTVVVVGSYKTSNTAGAMKIQQSMPQLSTVVSSEMIGKTADKNLGEALKRVTGVTTMSNKYVAVRGMGERWNEASLDGIPLPSTESNAKAFGFDLIPTSLIDNVTVLKTATPDVSGNFSGGLIQITTRDIPTKDFISISAGTGYNSLSTFQTQKYRIRGKWDWLGYDDGRRALPKGLHEIPFDPYNPVPELFEQSKRLTTDNFTIHEGKTPLSQNYQVSLGKSWDLNKSGNHRLGLIASLTYRNTQQQTIIDHIERGEWMNAKQYNKVQESFVDTGIRNSGANYKYNTTLAGVLNIGWQRGTNRLSLRNTYTHKYDNDLSELTGLSDEDPNPESNPYRQQVNYPTFHDLLQNKLSGKHQLGESLRLDWALAHTYVQRNQKDAAFTQQVSQRDETGARHFYNQVGVQSGTLFPLTRAWYLNHERDFNGQVNVELPFDLFGNDWTHKFKAGYDGAFKENRFEFWELSMHLFNTRGFDFTTSTIADLIKEENMRDGGFAWDLKRLQGDGRMYHGRVIQNALYAMLDDRYSELLRLVWGLRVEHYLYQELSNPSMSMGELNIVDQDRKERPVAIMPSINLTITPIKDLNVRLSYSRNTVRPQFMERTAYRFYDPFLGGEIFNQSVISTTVDGADLRVEWYPGAGEVISIGGFYRYLDKPIERIAQKTASFARFYMLMNSDKAHSYGIELELRKNFGFIPLGSWLEHLYLNANATFTQSIVTGMVSRADERGILHWVPVTQRRPMYSQVPYMYNVGLSYESDTFGANLTMNRSGRKLVLNTNQAYEQEYEAPFSQLDAQLSYTFPKQGVTIKVNGSNLLNAKHIIYTNHVDDFERAASNNQILDTMRPGTSSDYEPEHDNVVYQYRDGLSLSASISWTF</sequence>
<dbReference type="Pfam" id="PF07715">
    <property type="entry name" value="Plug"/>
    <property type="match status" value="1"/>
</dbReference>
<dbReference type="Gene3D" id="2.40.170.20">
    <property type="entry name" value="TonB-dependent receptor, beta-barrel domain"/>
    <property type="match status" value="1"/>
</dbReference>
<reference evidence="8 9" key="1">
    <citation type="submission" date="2009-04" db="EMBL/GenBank/DDBJ databases">
        <authorList>
            <person name="Sebastian Y."/>
            <person name="Madupu R."/>
            <person name="Durkin A.S."/>
            <person name="Torralba M."/>
            <person name="Methe B."/>
            <person name="Sutton G.G."/>
            <person name="Strausberg R.L."/>
            <person name="Nelson K.E."/>
        </authorList>
    </citation>
    <scope>NUCLEOTIDE SEQUENCE [LARGE SCALE GENOMIC DNA]</scope>
    <source>
        <strain evidence="8 9">60-3</strain>
    </source>
</reference>
<comment type="subcellular location">
    <subcellularLocation>
        <location evidence="1 4">Cell outer membrane</location>
    </subcellularLocation>
</comment>
<evidence type="ECO:0000256" key="3">
    <source>
        <dbReference type="ARBA" id="ARBA00023237"/>
    </source>
</evidence>
<dbReference type="SUPFAM" id="SSF49464">
    <property type="entry name" value="Carboxypeptidase regulatory domain-like"/>
    <property type="match status" value="1"/>
</dbReference>
<dbReference type="Pfam" id="PF00593">
    <property type="entry name" value="TonB_dep_Rec_b-barrel"/>
    <property type="match status" value="1"/>
</dbReference>
<keyword evidence="5" id="KW-0732">Signal</keyword>
<feature type="chain" id="PRO_5002914795" evidence="5">
    <location>
        <begin position="21"/>
        <end position="998"/>
    </location>
</feature>
<evidence type="ECO:0000256" key="2">
    <source>
        <dbReference type="ARBA" id="ARBA00023136"/>
    </source>
</evidence>
<dbReference type="InterPro" id="IPR000531">
    <property type="entry name" value="Beta-barrel_TonB"/>
</dbReference>
<dbReference type="PANTHER" id="PTHR40980">
    <property type="entry name" value="PLUG DOMAIN-CONTAINING PROTEIN"/>
    <property type="match status" value="1"/>
</dbReference>
<feature type="signal peptide" evidence="5">
    <location>
        <begin position="1"/>
        <end position="20"/>
    </location>
</feature>
<dbReference type="Proteomes" id="UP000003303">
    <property type="component" value="Unassembled WGS sequence"/>
</dbReference>
<dbReference type="PANTHER" id="PTHR40980:SF4">
    <property type="entry name" value="TONB-DEPENDENT RECEPTOR-LIKE BETA-BARREL DOMAIN-CONTAINING PROTEIN"/>
    <property type="match status" value="1"/>
</dbReference>
<keyword evidence="8" id="KW-0675">Receptor</keyword>
<dbReference type="EMBL" id="ACLR01000034">
    <property type="protein sequence ID" value="EEK17554.1"/>
    <property type="molecule type" value="Genomic_DNA"/>
</dbReference>
<dbReference type="Gene3D" id="2.170.130.10">
    <property type="entry name" value="TonB-dependent receptor, plug domain"/>
    <property type="match status" value="1"/>
</dbReference>
<evidence type="ECO:0000256" key="1">
    <source>
        <dbReference type="ARBA" id="ARBA00004442"/>
    </source>
</evidence>
<accession>C2M9P7</accession>
<evidence type="ECO:0000259" key="7">
    <source>
        <dbReference type="Pfam" id="PF07715"/>
    </source>
</evidence>
<keyword evidence="3" id="KW-0998">Cell outer membrane</keyword>
<proteinExistence type="inferred from homology"/>
<protein>
    <submittedName>
        <fullName evidence="8">TonB-dependent receptor</fullName>
    </submittedName>
</protein>
<comment type="caution">
    <text evidence="8">The sequence shown here is derived from an EMBL/GenBank/DDBJ whole genome shotgun (WGS) entry which is preliminary data.</text>
</comment>
<gene>
    <name evidence="8" type="ORF">PORUE0001_0197</name>
</gene>
<feature type="domain" description="TonB-dependent receptor plug" evidence="7">
    <location>
        <begin position="146"/>
        <end position="243"/>
    </location>
</feature>
<dbReference type="SUPFAM" id="SSF56935">
    <property type="entry name" value="Porins"/>
    <property type="match status" value="1"/>
</dbReference>
<evidence type="ECO:0000259" key="6">
    <source>
        <dbReference type="Pfam" id="PF00593"/>
    </source>
</evidence>
<evidence type="ECO:0000256" key="5">
    <source>
        <dbReference type="SAM" id="SignalP"/>
    </source>
</evidence>
<evidence type="ECO:0000313" key="8">
    <source>
        <dbReference type="EMBL" id="EEK17554.1"/>
    </source>
</evidence>
<name>C2M9P7_9PORP</name>
<dbReference type="STRING" id="596327.PORUE0001_0197"/>
<dbReference type="InterPro" id="IPR012910">
    <property type="entry name" value="Plug_dom"/>
</dbReference>
<keyword evidence="2 4" id="KW-0472">Membrane</keyword>
<feature type="domain" description="TonB-dependent receptor-like beta-barrel" evidence="6">
    <location>
        <begin position="429"/>
        <end position="937"/>
    </location>
</feature>
<dbReference type="AlphaFoldDB" id="C2M9P7"/>
<dbReference type="InterPro" id="IPR037066">
    <property type="entry name" value="Plug_dom_sf"/>
</dbReference>
<dbReference type="Gene3D" id="2.60.40.1120">
    <property type="entry name" value="Carboxypeptidase-like, regulatory domain"/>
    <property type="match status" value="1"/>
</dbReference>
<dbReference type="GO" id="GO:0009279">
    <property type="term" value="C:cell outer membrane"/>
    <property type="evidence" value="ECO:0007669"/>
    <property type="project" value="UniProtKB-SubCell"/>
</dbReference>
<keyword evidence="4" id="KW-0798">TonB box</keyword>
<dbReference type="InterPro" id="IPR036942">
    <property type="entry name" value="Beta-barrel_TonB_sf"/>
</dbReference>
<dbReference type="InterPro" id="IPR008969">
    <property type="entry name" value="CarboxyPept-like_regulatory"/>
</dbReference>
<evidence type="ECO:0000256" key="4">
    <source>
        <dbReference type="RuleBase" id="RU003357"/>
    </source>
</evidence>
<organism evidence="8 9">
    <name type="scientific">Porphyromonas uenonis 60-3</name>
    <dbReference type="NCBI Taxonomy" id="596327"/>
    <lineage>
        <taxon>Bacteria</taxon>
        <taxon>Pseudomonadati</taxon>
        <taxon>Bacteroidota</taxon>
        <taxon>Bacteroidia</taxon>
        <taxon>Bacteroidales</taxon>
        <taxon>Porphyromonadaceae</taxon>
        <taxon>Porphyromonas</taxon>
    </lineage>
</organism>
<dbReference type="Pfam" id="PF13620">
    <property type="entry name" value="CarboxypepD_reg"/>
    <property type="match status" value="1"/>
</dbReference>